<keyword evidence="1 2" id="KW-0175">Coiled coil</keyword>
<comment type="caution">
    <text evidence="5">The sequence shown here is derived from an EMBL/GenBank/DDBJ whole genome shotgun (WGS) entry which is preliminary data.</text>
</comment>
<evidence type="ECO:0000313" key="6">
    <source>
        <dbReference type="Proteomes" id="UP001152803"/>
    </source>
</evidence>
<feature type="region of interest" description="Disordered" evidence="3">
    <location>
        <begin position="122"/>
        <end position="160"/>
    </location>
</feature>
<evidence type="ECO:0000256" key="4">
    <source>
        <dbReference type="SAM" id="Phobius"/>
    </source>
</evidence>
<feature type="region of interest" description="Disordered" evidence="3">
    <location>
        <begin position="392"/>
        <end position="415"/>
    </location>
</feature>
<dbReference type="GO" id="GO:0005789">
    <property type="term" value="C:endoplasmic reticulum membrane"/>
    <property type="evidence" value="ECO:0007669"/>
    <property type="project" value="TreeGrafter"/>
</dbReference>
<dbReference type="GO" id="GO:0006888">
    <property type="term" value="P:endoplasmic reticulum to Golgi vesicle-mediated transport"/>
    <property type="evidence" value="ECO:0007669"/>
    <property type="project" value="TreeGrafter"/>
</dbReference>
<feature type="compositionally biased region" description="Basic and acidic residues" evidence="3">
    <location>
        <begin position="132"/>
        <end position="147"/>
    </location>
</feature>
<dbReference type="GO" id="GO:0009306">
    <property type="term" value="P:protein secretion"/>
    <property type="evidence" value="ECO:0007669"/>
    <property type="project" value="TreeGrafter"/>
</dbReference>
<protein>
    <submittedName>
        <fullName evidence="5">Uncharacterized protein</fullName>
    </submittedName>
</protein>
<feature type="transmembrane region" description="Helical" evidence="4">
    <location>
        <begin position="41"/>
        <end position="61"/>
    </location>
</feature>
<dbReference type="InterPro" id="IPR051500">
    <property type="entry name" value="cTAGE_MIA/OTOR"/>
</dbReference>
<feature type="coiled-coil region" evidence="2">
    <location>
        <begin position="550"/>
        <end position="705"/>
    </location>
</feature>
<sequence length="781" mass="89817">MVLTDGDWSFHQLRECLHGCGKLLLDSMPGPFDLGPDFYGLPWNVLLIMVVINIMIMTFAWRRMSTLKRALSRMTEDGNQQLEMKLAKVLQLEETIKLLEQEKVVLQNDNIHLELQLKLCQDPDSTPQTLESEDHDKESEVKDEMKSQKPNTMETEQEHKNTNGRIKIQMEFHKKQAEEYLMSTHIAEHALAAERKENAILRQNIIKVSSELAEIKTPVIVPPLRKDCTASGTSVALECKQCMEKLQEEKRKTMQMEETIKNMEYDQTNLENLHKILQEKLQIMDNLCKEKDSAQQQSLAQEQIEQHVKEIKSAGPKQEIRNFKLRLQEINEKNERTQNGLKKQIVFHQKKAQENWVVACASERALTIKRKEMAKLSKKLSEVSAKVSGYPEPLRKASSSRSNLQIKPQRKYGTVSSKNVDMVNKSTQAKSADQFEQSRCPAELAAEKLKVQQLEEIIQAMEEDHKTLKKEIFKMELQNKSFQRKLENMNELCKQKDHALQKKATQVDSERRDKELKVKEVLKTHKLKIKAITEQHQKSELSYKAEIVSLKKSRDKLAQVKLACAAEEAQHIYQQKLHLEKKMSQQLGEKIKTLEQDRDALKGEKCQLEDQITALRSQLQNMSELCQQKVQALQQNMVQVDMAQRVQDAEMEALASKIKMMEEELEKSQCIKARIEDLEAERNTIIALQNQMAEAMAEFQQTTSEVSSGYSYEALPLQSDSKDIPLLSQTEVCDLEISTPSSSGRTQLVRASQSLIEVKDVQPTQKPRRSSVASVEHHQQP</sequence>
<evidence type="ECO:0000256" key="1">
    <source>
        <dbReference type="ARBA" id="ARBA00023054"/>
    </source>
</evidence>
<feature type="coiled-coil region" evidence="2">
    <location>
        <begin position="239"/>
        <end position="340"/>
    </location>
</feature>
<keyword evidence="4" id="KW-0472">Membrane</keyword>
<keyword evidence="4" id="KW-0812">Transmembrane</keyword>
<keyword evidence="6" id="KW-1185">Reference proteome</keyword>
<reference evidence="5" key="1">
    <citation type="journal article" date="2023" name="Science">
        <title>Genome structures resolve the early diversification of teleost fishes.</title>
        <authorList>
            <person name="Parey E."/>
            <person name="Louis A."/>
            <person name="Montfort J."/>
            <person name="Bouchez O."/>
            <person name="Roques C."/>
            <person name="Iampietro C."/>
            <person name="Lluch J."/>
            <person name="Castinel A."/>
            <person name="Donnadieu C."/>
            <person name="Desvignes T."/>
            <person name="Floi Bucao C."/>
            <person name="Jouanno E."/>
            <person name="Wen M."/>
            <person name="Mejri S."/>
            <person name="Dirks R."/>
            <person name="Jansen H."/>
            <person name="Henkel C."/>
            <person name="Chen W.J."/>
            <person name="Zahm M."/>
            <person name="Cabau C."/>
            <person name="Klopp C."/>
            <person name="Thompson A.W."/>
            <person name="Robinson-Rechavi M."/>
            <person name="Braasch I."/>
            <person name="Lecointre G."/>
            <person name="Bobe J."/>
            <person name="Postlethwait J.H."/>
            <person name="Berthelot C."/>
            <person name="Roest Crollius H."/>
            <person name="Guiguen Y."/>
        </authorList>
    </citation>
    <scope>NUCLEOTIDE SEQUENCE</scope>
    <source>
        <tissue evidence="5">Blood</tissue>
    </source>
</reference>
<dbReference type="GO" id="GO:0035459">
    <property type="term" value="P:vesicle cargo loading"/>
    <property type="evidence" value="ECO:0007669"/>
    <property type="project" value="TreeGrafter"/>
</dbReference>
<keyword evidence="4" id="KW-1133">Transmembrane helix</keyword>
<evidence type="ECO:0000313" key="5">
    <source>
        <dbReference type="EMBL" id="KAJ8271744.1"/>
    </source>
</evidence>
<dbReference type="AlphaFoldDB" id="A0A9Q1DIP9"/>
<proteinExistence type="predicted"/>
<gene>
    <name evidence="5" type="ORF">COCON_G00106030</name>
</gene>
<dbReference type="OrthoDB" id="8963646at2759"/>
<feature type="coiled-coil region" evidence="2">
    <location>
        <begin position="444"/>
        <end position="492"/>
    </location>
</feature>
<evidence type="ECO:0000256" key="3">
    <source>
        <dbReference type="SAM" id="MobiDB-lite"/>
    </source>
</evidence>
<dbReference type="GO" id="GO:0070971">
    <property type="term" value="C:endoplasmic reticulum exit site"/>
    <property type="evidence" value="ECO:0007669"/>
    <property type="project" value="TreeGrafter"/>
</dbReference>
<name>A0A9Q1DIP9_CONCO</name>
<organism evidence="5 6">
    <name type="scientific">Conger conger</name>
    <name type="common">Conger eel</name>
    <name type="synonym">Muraena conger</name>
    <dbReference type="NCBI Taxonomy" id="82655"/>
    <lineage>
        <taxon>Eukaryota</taxon>
        <taxon>Metazoa</taxon>
        <taxon>Chordata</taxon>
        <taxon>Craniata</taxon>
        <taxon>Vertebrata</taxon>
        <taxon>Euteleostomi</taxon>
        <taxon>Actinopterygii</taxon>
        <taxon>Neopterygii</taxon>
        <taxon>Teleostei</taxon>
        <taxon>Anguilliformes</taxon>
        <taxon>Congridae</taxon>
        <taxon>Conger</taxon>
    </lineage>
</organism>
<evidence type="ECO:0000256" key="2">
    <source>
        <dbReference type="SAM" id="Coils"/>
    </source>
</evidence>
<feature type="compositionally biased region" description="Polar residues" evidence="3">
    <location>
        <begin position="397"/>
        <end position="406"/>
    </location>
</feature>
<dbReference type="PANTHER" id="PTHR23158:SF54">
    <property type="entry name" value="TRANSPORT AND GOLGI ORGANIZATION PROTEIN 1 HOMOLOG"/>
    <property type="match status" value="1"/>
</dbReference>
<accession>A0A9Q1DIP9</accession>
<dbReference type="EMBL" id="JAFJMO010000007">
    <property type="protein sequence ID" value="KAJ8271744.1"/>
    <property type="molecule type" value="Genomic_DNA"/>
</dbReference>
<feature type="region of interest" description="Disordered" evidence="3">
    <location>
        <begin position="758"/>
        <end position="781"/>
    </location>
</feature>
<feature type="coiled-coil region" evidence="2">
    <location>
        <begin position="82"/>
        <end position="116"/>
    </location>
</feature>
<dbReference type="PANTHER" id="PTHR23158">
    <property type="entry name" value="MELANOMA INHIBITORY ACTIVITY-RELATED"/>
    <property type="match status" value="1"/>
</dbReference>
<dbReference type="Proteomes" id="UP001152803">
    <property type="component" value="Unassembled WGS sequence"/>
</dbReference>